<dbReference type="InterPro" id="IPR009038">
    <property type="entry name" value="GOLD_dom"/>
</dbReference>
<sequence length="148" mass="17080">MFSTGVSITVYNNLGSQRTKYGTILSFAISSKSEMHCFYENFGKDARLRIKVTGVNAQSPELHMRLTSPSMEFSEWFHNRDELMYHGKAEEEGYYEVCVTARVNYGQLRVNVEMFGHNEEELKQKVSEKVELESTRRAIFEAEFQPSG</sequence>
<protein>
    <submittedName>
        <fullName evidence="3">GOLD domain-containing protein</fullName>
    </submittedName>
</protein>
<evidence type="ECO:0000313" key="2">
    <source>
        <dbReference type="Proteomes" id="UP000887540"/>
    </source>
</evidence>
<evidence type="ECO:0000313" key="3">
    <source>
        <dbReference type="WBParaSite" id="ACRNAN_Path_148.g528.t1"/>
    </source>
</evidence>
<accession>A0A914C123</accession>
<dbReference type="AlphaFoldDB" id="A0A914C123"/>
<feature type="domain" description="GOLD" evidence="1">
    <location>
        <begin position="26"/>
        <end position="139"/>
    </location>
</feature>
<dbReference type="WBParaSite" id="ACRNAN_Path_148.g528.t1">
    <property type="protein sequence ID" value="ACRNAN_Path_148.g528.t1"/>
    <property type="gene ID" value="ACRNAN_Path_148.g528"/>
</dbReference>
<name>A0A914C123_9BILA</name>
<dbReference type="Proteomes" id="UP000887540">
    <property type="component" value="Unplaced"/>
</dbReference>
<reference evidence="3" key="1">
    <citation type="submission" date="2022-11" db="UniProtKB">
        <authorList>
            <consortium name="WormBaseParasite"/>
        </authorList>
    </citation>
    <scope>IDENTIFICATION</scope>
</reference>
<proteinExistence type="predicted"/>
<keyword evidence="2" id="KW-1185">Reference proteome</keyword>
<organism evidence="2 3">
    <name type="scientific">Acrobeloides nanus</name>
    <dbReference type="NCBI Taxonomy" id="290746"/>
    <lineage>
        <taxon>Eukaryota</taxon>
        <taxon>Metazoa</taxon>
        <taxon>Ecdysozoa</taxon>
        <taxon>Nematoda</taxon>
        <taxon>Chromadorea</taxon>
        <taxon>Rhabditida</taxon>
        <taxon>Tylenchina</taxon>
        <taxon>Cephalobomorpha</taxon>
        <taxon>Cephaloboidea</taxon>
        <taxon>Cephalobidae</taxon>
        <taxon>Acrobeloides</taxon>
    </lineage>
</organism>
<evidence type="ECO:0000259" key="1">
    <source>
        <dbReference type="Pfam" id="PF01105"/>
    </source>
</evidence>
<dbReference type="Pfam" id="PF01105">
    <property type="entry name" value="EMP24_GP25L"/>
    <property type="match status" value="1"/>
</dbReference>